<organism evidence="1 2">
    <name type="scientific">Meloidogyne enterolobii</name>
    <name type="common">Root-knot nematode worm</name>
    <name type="synonym">Meloidogyne mayaguensis</name>
    <dbReference type="NCBI Taxonomy" id="390850"/>
    <lineage>
        <taxon>Eukaryota</taxon>
        <taxon>Metazoa</taxon>
        <taxon>Ecdysozoa</taxon>
        <taxon>Nematoda</taxon>
        <taxon>Chromadorea</taxon>
        <taxon>Rhabditida</taxon>
        <taxon>Tylenchina</taxon>
        <taxon>Tylenchomorpha</taxon>
        <taxon>Tylenchoidea</taxon>
        <taxon>Meloidogynidae</taxon>
        <taxon>Meloidogyninae</taxon>
        <taxon>Meloidogyne</taxon>
    </lineage>
</organism>
<gene>
    <name evidence="1" type="ORF">MENT_LOCUS6074</name>
</gene>
<evidence type="ECO:0000313" key="2">
    <source>
        <dbReference type="Proteomes" id="UP000580250"/>
    </source>
</evidence>
<proteinExistence type="predicted"/>
<reference evidence="1 2" key="1">
    <citation type="submission" date="2020-08" db="EMBL/GenBank/DDBJ databases">
        <authorList>
            <person name="Koutsovoulos G."/>
            <person name="Danchin GJ E."/>
        </authorList>
    </citation>
    <scope>NUCLEOTIDE SEQUENCE [LARGE SCALE GENOMIC DNA]</scope>
</reference>
<dbReference type="EMBL" id="CAJEWN010000023">
    <property type="protein sequence ID" value="CAD2139268.1"/>
    <property type="molecule type" value="Genomic_DNA"/>
</dbReference>
<name>A0A6V7TZV1_MELEN</name>
<comment type="caution">
    <text evidence="1">The sequence shown here is derived from an EMBL/GenBank/DDBJ whole genome shotgun (WGS) entry which is preliminary data.</text>
</comment>
<evidence type="ECO:0000313" key="1">
    <source>
        <dbReference type="EMBL" id="CAD2139268.1"/>
    </source>
</evidence>
<dbReference type="OrthoDB" id="5876545at2759"/>
<accession>A0A6V7TZV1</accession>
<protein>
    <submittedName>
        <fullName evidence="1">Uncharacterized protein</fullName>
    </submittedName>
</protein>
<dbReference type="Proteomes" id="UP000580250">
    <property type="component" value="Unassembled WGS sequence"/>
</dbReference>
<sequence>MAALIAFRNEFMEVSKREVGERAASDKQHDGIDVLRESMTIASACMRHFRTNHLKLEHVGIVPERGYDNADNQSLLALKFMQWYGEENNVVVQTANSVGGEKRIGNYRLDGWVEDQQLGLEINGCCWHACEKCYPDDNIVLPTESLPVNNAKWIRRDLNSSSLKLMWKFFGMRD</sequence>
<dbReference type="AlphaFoldDB" id="A0A6V7TZV1"/>